<dbReference type="EMBL" id="VSRR010001220">
    <property type="protein sequence ID" value="MPC23541.1"/>
    <property type="molecule type" value="Genomic_DNA"/>
</dbReference>
<gene>
    <name evidence="1" type="ORF">E2C01_016595</name>
</gene>
<dbReference type="Proteomes" id="UP000324222">
    <property type="component" value="Unassembled WGS sequence"/>
</dbReference>
<reference evidence="1 2" key="1">
    <citation type="submission" date="2019-05" db="EMBL/GenBank/DDBJ databases">
        <title>Another draft genome of Portunus trituberculatus and its Hox gene families provides insights of decapod evolution.</title>
        <authorList>
            <person name="Jeong J.-H."/>
            <person name="Song I."/>
            <person name="Kim S."/>
            <person name="Choi T."/>
            <person name="Kim D."/>
            <person name="Ryu S."/>
            <person name="Kim W."/>
        </authorList>
    </citation>
    <scope>NUCLEOTIDE SEQUENCE [LARGE SCALE GENOMIC DNA]</scope>
    <source>
        <tissue evidence="1">Muscle</tissue>
    </source>
</reference>
<name>A0A5B7DPF9_PORTR</name>
<proteinExistence type="predicted"/>
<protein>
    <submittedName>
        <fullName evidence="1">Uncharacterized protein</fullName>
    </submittedName>
</protein>
<accession>A0A5B7DPF9</accession>
<comment type="caution">
    <text evidence="1">The sequence shown here is derived from an EMBL/GenBank/DDBJ whole genome shotgun (WGS) entry which is preliminary data.</text>
</comment>
<dbReference type="AlphaFoldDB" id="A0A5B7DPF9"/>
<evidence type="ECO:0000313" key="1">
    <source>
        <dbReference type="EMBL" id="MPC23541.1"/>
    </source>
</evidence>
<keyword evidence="2" id="KW-1185">Reference proteome</keyword>
<sequence>MHQLLLGLAELGQVEGGDLLSLLDLPLVGLHLLLKLVDKVLHLLVVLLVLLGLEGELLDAPLALPQVLLGVGIVARLFGKVNFKLAYATFQLSHSILDGLLGIHLTFFQSCLEFLEGNIKTLAHLLLVLGVFLFRAQFIGQTGSVHHGLLGLLLGVLGFAQHFIQISLKMRGNYVANETINMVWISPSTFLLDSDMSLHWVPSSLSWSLASARSDSAWRRARSDCSRRERDSSSSPCRAFPRRSAMLYWSRNSEAMRCCSSTFSSISLYSIWSFLKGGLGLFQGSLQLFLLDIETLNTLFNFMVGAATLTNLVNKVLDFIIEVLVFSADGIQLLQVLFISSLDAEDLSRVITAFLLG</sequence>
<evidence type="ECO:0000313" key="2">
    <source>
        <dbReference type="Proteomes" id="UP000324222"/>
    </source>
</evidence>
<organism evidence="1 2">
    <name type="scientific">Portunus trituberculatus</name>
    <name type="common">Swimming crab</name>
    <name type="synonym">Neptunus trituberculatus</name>
    <dbReference type="NCBI Taxonomy" id="210409"/>
    <lineage>
        <taxon>Eukaryota</taxon>
        <taxon>Metazoa</taxon>
        <taxon>Ecdysozoa</taxon>
        <taxon>Arthropoda</taxon>
        <taxon>Crustacea</taxon>
        <taxon>Multicrustacea</taxon>
        <taxon>Malacostraca</taxon>
        <taxon>Eumalacostraca</taxon>
        <taxon>Eucarida</taxon>
        <taxon>Decapoda</taxon>
        <taxon>Pleocyemata</taxon>
        <taxon>Brachyura</taxon>
        <taxon>Eubrachyura</taxon>
        <taxon>Portunoidea</taxon>
        <taxon>Portunidae</taxon>
        <taxon>Portuninae</taxon>
        <taxon>Portunus</taxon>
    </lineage>
</organism>